<evidence type="ECO:0000313" key="1">
    <source>
        <dbReference type="EMBL" id="OAX31164.1"/>
    </source>
</evidence>
<reference evidence="1 2" key="1">
    <citation type="submission" date="2016-06" db="EMBL/GenBank/DDBJ databases">
        <title>Comparative genomics of the ectomycorrhizal sister species Rhizopogon vinicolor and Rhizopogon vesiculosus (Basidiomycota: Boletales) reveals a divergence of the mating type B locus.</title>
        <authorList>
            <consortium name="DOE Joint Genome Institute"/>
            <person name="Mujic A.B."/>
            <person name="Kuo A."/>
            <person name="Tritt A."/>
            <person name="Lipzen A."/>
            <person name="Chen C."/>
            <person name="Johnson J."/>
            <person name="Sharma A."/>
            <person name="Barry K."/>
            <person name="Grigoriev I.V."/>
            <person name="Spatafora J.W."/>
        </authorList>
    </citation>
    <scope>NUCLEOTIDE SEQUENCE [LARGE SCALE GENOMIC DNA]</scope>
    <source>
        <strain evidence="1 2">AM-OR11-026</strain>
    </source>
</reference>
<dbReference type="EMBL" id="KV449553">
    <property type="protein sequence ID" value="OAX31164.1"/>
    <property type="molecule type" value="Genomic_DNA"/>
</dbReference>
<dbReference type="InParanoid" id="A0A1B7MEZ3"/>
<name>A0A1B7MEZ3_9AGAM</name>
<proteinExistence type="predicted"/>
<dbReference type="AlphaFoldDB" id="A0A1B7MEZ3"/>
<dbReference type="OrthoDB" id="10449224at2759"/>
<dbReference type="Proteomes" id="UP000092154">
    <property type="component" value="Unassembled WGS sequence"/>
</dbReference>
<accession>A0A1B7MEZ3</accession>
<gene>
    <name evidence="1" type="ORF">K503DRAFT_788014</name>
</gene>
<protein>
    <submittedName>
        <fullName evidence="1">Uncharacterized protein</fullName>
    </submittedName>
</protein>
<sequence length="212" mass="23769">MKVGGHWVKVIIQQSTQEKKVLESGNKLPDSVHNFTPNTLTRSPPQTDLVADVKAITLDTESEPPLYMQLELEAYLPPFQYSPAPDDKNGDSSGMTAAPYVVRQHQLTLDTCWNEEAADPKDHSNPGSIVPGHDELGVPTLSRTYVLGAIEIAQQKLQEAIQHLQDDNDWSNLNLDDKRDVLVEFMSKLERALSSVPVQQEMVDWFNPLRLI</sequence>
<organism evidence="1 2">
    <name type="scientific">Rhizopogon vinicolor AM-OR11-026</name>
    <dbReference type="NCBI Taxonomy" id="1314800"/>
    <lineage>
        <taxon>Eukaryota</taxon>
        <taxon>Fungi</taxon>
        <taxon>Dikarya</taxon>
        <taxon>Basidiomycota</taxon>
        <taxon>Agaricomycotina</taxon>
        <taxon>Agaricomycetes</taxon>
        <taxon>Agaricomycetidae</taxon>
        <taxon>Boletales</taxon>
        <taxon>Suillineae</taxon>
        <taxon>Rhizopogonaceae</taxon>
        <taxon>Rhizopogon</taxon>
    </lineage>
</organism>
<keyword evidence="2" id="KW-1185">Reference proteome</keyword>
<evidence type="ECO:0000313" key="2">
    <source>
        <dbReference type="Proteomes" id="UP000092154"/>
    </source>
</evidence>